<keyword evidence="1" id="KW-1133">Transmembrane helix</keyword>
<protein>
    <submittedName>
        <fullName evidence="2">Uncharacterized protein</fullName>
    </submittedName>
</protein>
<accession>E6QT14</accession>
<dbReference type="AlphaFoldDB" id="E6QT14"/>
<feature type="transmembrane region" description="Helical" evidence="1">
    <location>
        <begin position="44"/>
        <end position="62"/>
    </location>
</feature>
<feature type="transmembrane region" description="Helical" evidence="1">
    <location>
        <begin position="74"/>
        <end position="94"/>
    </location>
</feature>
<keyword evidence="1" id="KW-0812">Transmembrane</keyword>
<keyword evidence="1" id="KW-0472">Membrane</keyword>
<evidence type="ECO:0000256" key="1">
    <source>
        <dbReference type="SAM" id="Phobius"/>
    </source>
</evidence>
<sequence>MAMTALPAVALNVYWNYTHCWDNILFNLYNRNVGAGLSWHDLGLYLITTLYLTTPPALWAWWQSRREPAQDKLAMQIYGYVFAIPVFIFFVLSWGKTIGLHWVLAFYPFYFLLLGSKLPEQSLLRLFRFMRGFAFVHGILLVTILLSPAAWWQHTRFYSGYVLLTQPAKVLSQLKPYTHGMLLATNDYSTSAIMSYHSGHEYFVYGPGSQHARQDDMNTDYRQLNGHNILIFDKSPTDIQQYAPYFSRVVQKTILVDGAKFYLASSYDFHYAAYRLGVLARIRQKYYRIPAYLPHAPCYFCTKYFSDGT</sequence>
<comment type="caution">
    <text evidence="2">The sequence shown here is derived from an EMBL/GenBank/DDBJ whole genome shotgun (WGS) entry which is preliminary data.</text>
</comment>
<gene>
    <name evidence="2" type="ORF">CARN7_1164</name>
</gene>
<name>E6QT14_9ZZZZ</name>
<proteinExistence type="predicted"/>
<organism evidence="2">
    <name type="scientific">mine drainage metagenome</name>
    <dbReference type="NCBI Taxonomy" id="410659"/>
    <lineage>
        <taxon>unclassified sequences</taxon>
        <taxon>metagenomes</taxon>
        <taxon>ecological metagenomes</taxon>
    </lineage>
</organism>
<feature type="transmembrane region" description="Helical" evidence="1">
    <location>
        <begin position="100"/>
        <end position="118"/>
    </location>
</feature>
<evidence type="ECO:0000313" key="2">
    <source>
        <dbReference type="EMBL" id="CBI10386.1"/>
    </source>
</evidence>
<feature type="transmembrane region" description="Helical" evidence="1">
    <location>
        <begin position="130"/>
        <end position="152"/>
    </location>
</feature>
<reference evidence="2" key="1">
    <citation type="submission" date="2009-10" db="EMBL/GenBank/DDBJ databases">
        <title>Diversity of trophic interactions inside an arsenic-rich microbial ecosystem.</title>
        <authorList>
            <person name="Bertin P.N."/>
            <person name="Heinrich-Salmeron A."/>
            <person name="Pelletier E."/>
            <person name="Goulhen-Chollet F."/>
            <person name="Arsene-Ploetze F."/>
            <person name="Gallien S."/>
            <person name="Calteau A."/>
            <person name="Vallenet D."/>
            <person name="Casiot C."/>
            <person name="Chane-Woon-Ming B."/>
            <person name="Giloteaux L."/>
            <person name="Barakat M."/>
            <person name="Bonnefoy V."/>
            <person name="Bruneel O."/>
            <person name="Chandler M."/>
            <person name="Cleiss J."/>
            <person name="Duran R."/>
            <person name="Elbaz-Poulichet F."/>
            <person name="Fonknechten N."/>
            <person name="Lauga B."/>
            <person name="Mornico D."/>
            <person name="Ortet P."/>
            <person name="Schaeffer C."/>
            <person name="Siguier P."/>
            <person name="Alexander Thil Smith A."/>
            <person name="Van Dorsselaer A."/>
            <person name="Weissenbach J."/>
            <person name="Medigue C."/>
            <person name="Le Paslier D."/>
        </authorList>
    </citation>
    <scope>NUCLEOTIDE SEQUENCE</scope>
</reference>
<dbReference type="EMBL" id="CABR01000082">
    <property type="protein sequence ID" value="CBI10386.1"/>
    <property type="molecule type" value="Genomic_DNA"/>
</dbReference>